<sequence>MYTNSAIAAKMEADKHLALMLEHALAGVRDEILKQGQNLETGMTRLAFYTSCFTQNYQDVCAKQKKEDIRFALNIYGLIGKRSVIERMIRIYVDLLLQNLTPERLRRVERALLKLGAGLASGSLTNQALASAITAAACYSFGLTTTIDRALLKRSTLALTLTGWYAYVQKAADAADRLKQQNGMYYHALYAEELEMLYFLIEPVISRNPSLNRIMSSDDEIAAAINRIIR</sequence>
<dbReference type="EMBL" id="FMUI01000024">
    <property type="protein sequence ID" value="SCX63519.1"/>
    <property type="molecule type" value="Genomic_DNA"/>
</dbReference>
<dbReference type="GeneID" id="23844657"/>
<dbReference type="Proteomes" id="UP000183569">
    <property type="component" value="Unassembled WGS sequence"/>
</dbReference>
<gene>
    <name evidence="1" type="ORF">SAMN02927897_04574</name>
</gene>
<reference evidence="1 2" key="1">
    <citation type="submission" date="2016-10" db="EMBL/GenBank/DDBJ databases">
        <authorList>
            <person name="Varghese N."/>
            <person name="Submissions S."/>
        </authorList>
    </citation>
    <scope>NUCLEOTIDE SEQUENCE [LARGE SCALE GENOMIC DNA]</scope>
    <source>
        <strain evidence="1 2">CGMCC 1.12102</strain>
    </source>
</reference>
<organism evidence="1 2">
    <name type="scientific">Kosakonia sacchari</name>
    <dbReference type="NCBI Taxonomy" id="1158459"/>
    <lineage>
        <taxon>Bacteria</taxon>
        <taxon>Pseudomonadati</taxon>
        <taxon>Pseudomonadota</taxon>
        <taxon>Gammaproteobacteria</taxon>
        <taxon>Enterobacterales</taxon>
        <taxon>Enterobacteriaceae</taxon>
        <taxon>Kosakonia</taxon>
    </lineage>
</organism>
<evidence type="ECO:0000313" key="2">
    <source>
        <dbReference type="Proteomes" id="UP000183569"/>
    </source>
</evidence>
<comment type="caution">
    <text evidence="1">The sequence shown here is derived from an EMBL/GenBank/DDBJ whole genome shotgun (WGS) entry which is preliminary data.</text>
</comment>
<proteinExistence type="predicted"/>
<dbReference type="RefSeq" id="WP_017460063.1">
    <property type="nucleotide sequence ID" value="NZ_FMUI01000024.1"/>
</dbReference>
<dbReference type="AlphaFoldDB" id="A0A1G4ZCX0"/>
<protein>
    <submittedName>
        <fullName evidence="1">Uncharacterized protein</fullName>
    </submittedName>
</protein>
<accession>A0A1G4ZCX0</accession>
<evidence type="ECO:0000313" key="1">
    <source>
        <dbReference type="EMBL" id="SCX63519.1"/>
    </source>
</evidence>
<name>A0A1G4ZCX0_9ENTR</name>